<accession>A0AAQ1KGB6</accession>
<protein>
    <submittedName>
        <fullName evidence="1">Uncharacterized protein</fullName>
    </submittedName>
</protein>
<sequence length="179" mass="21519">MKTFLWNLLARQLARPRVAEALIHYAKRTPYMHLPSNENPSYMERYWVFNPYDRETNVPRWASLIPWSFRVHHIKREDTDRHMHDHPWDARTIILKGWYVEKRLVDDADWCERFGRDHTLHIRRRGDTAPLRFGEYHSITEVSEGGVYTLFISGRWRGVWGFLVNGVKVPWKKYLGLGE</sequence>
<gene>
    <name evidence="1" type="ORF">SAMN05216577_11616</name>
</gene>
<keyword evidence="2" id="KW-1185">Reference proteome</keyword>
<dbReference type="Proteomes" id="UP000183385">
    <property type="component" value="Unassembled WGS sequence"/>
</dbReference>
<name>A0AAQ1KGB6_9PSED</name>
<dbReference type="AlphaFoldDB" id="A0AAQ1KGB6"/>
<reference evidence="1 2" key="1">
    <citation type="submission" date="2016-10" db="EMBL/GenBank/DDBJ databases">
        <authorList>
            <person name="Varghese N."/>
            <person name="Submissions S."/>
        </authorList>
    </citation>
    <scope>NUCLEOTIDE SEQUENCE [LARGE SCALE GENOMIC DNA]</scope>
    <source>
        <strain evidence="1 2">LMG 18378</strain>
    </source>
</reference>
<dbReference type="RefSeq" id="WP_074980950.1">
    <property type="nucleotide sequence ID" value="NZ_FOLS01000016.1"/>
</dbReference>
<evidence type="ECO:0000313" key="2">
    <source>
        <dbReference type="Proteomes" id="UP000183385"/>
    </source>
</evidence>
<proteinExistence type="predicted"/>
<comment type="caution">
    <text evidence="1">The sequence shown here is derived from an EMBL/GenBank/DDBJ whole genome shotgun (WGS) entry which is preliminary data.</text>
</comment>
<dbReference type="EMBL" id="FOLS01000016">
    <property type="protein sequence ID" value="SFD07419.1"/>
    <property type="molecule type" value="Genomic_DNA"/>
</dbReference>
<evidence type="ECO:0000313" key="1">
    <source>
        <dbReference type="EMBL" id="SFD07419.1"/>
    </source>
</evidence>
<organism evidence="1 2">
    <name type="scientific">Pseudomonas citronellolis</name>
    <dbReference type="NCBI Taxonomy" id="53408"/>
    <lineage>
        <taxon>Bacteria</taxon>
        <taxon>Pseudomonadati</taxon>
        <taxon>Pseudomonadota</taxon>
        <taxon>Gammaproteobacteria</taxon>
        <taxon>Pseudomonadales</taxon>
        <taxon>Pseudomonadaceae</taxon>
        <taxon>Pseudomonas</taxon>
    </lineage>
</organism>